<dbReference type="Pfam" id="PF06108">
    <property type="entry name" value="DUF952"/>
    <property type="match status" value="1"/>
</dbReference>
<protein>
    <recommendedName>
        <fullName evidence="3">DUF952 domain-containing protein</fullName>
    </recommendedName>
</protein>
<dbReference type="SUPFAM" id="SSF56399">
    <property type="entry name" value="ADP-ribosylation"/>
    <property type="match status" value="1"/>
</dbReference>
<dbReference type="Proteomes" id="UP000050514">
    <property type="component" value="Unassembled WGS sequence"/>
</dbReference>
<proteinExistence type="predicted"/>
<dbReference type="OrthoDB" id="5638018at2"/>
<dbReference type="AlphaFoldDB" id="A0A0P6XHD7"/>
<dbReference type="Gene3D" id="3.20.170.20">
    <property type="entry name" value="Protein of unknown function DUF952"/>
    <property type="match status" value="1"/>
</dbReference>
<evidence type="ECO:0000313" key="2">
    <source>
        <dbReference type="Proteomes" id="UP000050514"/>
    </source>
</evidence>
<dbReference type="InterPro" id="IPR009297">
    <property type="entry name" value="DUF952"/>
</dbReference>
<dbReference type="PANTHER" id="PTHR34129">
    <property type="entry name" value="BLR1139 PROTEIN"/>
    <property type="match status" value="1"/>
</dbReference>
<accession>A0A0P6XHD7</accession>
<keyword evidence="2" id="KW-1185">Reference proteome</keyword>
<evidence type="ECO:0008006" key="3">
    <source>
        <dbReference type="Google" id="ProtNLM"/>
    </source>
</evidence>
<comment type="caution">
    <text evidence="1">The sequence shown here is derived from an EMBL/GenBank/DDBJ whole genome shotgun (WGS) entry which is preliminary data.</text>
</comment>
<gene>
    <name evidence="1" type="ORF">AC812_10225</name>
</gene>
<sequence length="108" mass="12601">MIYHIAEQKEWLKGIELGSYRSDSLRVEGFIHCSTREQVMEVAERLFSDRTDVVVLEIDQESLPVEVRYEIAPNGNAYPHVYGEIPLEAIRRVLVLDWKNRRLEDLSA</sequence>
<evidence type="ECO:0000313" key="1">
    <source>
        <dbReference type="EMBL" id="KPL74895.1"/>
    </source>
</evidence>
<dbReference type="EMBL" id="LGHJ01000016">
    <property type="protein sequence ID" value="KPL74895.1"/>
    <property type="molecule type" value="Genomic_DNA"/>
</dbReference>
<reference evidence="1 2" key="1">
    <citation type="submission" date="2015-07" db="EMBL/GenBank/DDBJ databases">
        <title>Draft genome of Bellilinea caldifistulae DSM 17877.</title>
        <authorList>
            <person name="Hemp J."/>
            <person name="Ward L.M."/>
            <person name="Pace L.A."/>
            <person name="Fischer W.W."/>
        </authorList>
    </citation>
    <scope>NUCLEOTIDE SEQUENCE [LARGE SCALE GENOMIC DNA]</scope>
    <source>
        <strain evidence="1 2">GOMI-1</strain>
    </source>
</reference>
<dbReference type="STRING" id="360411.AC812_10225"/>
<organism evidence="1 2">
    <name type="scientific">Bellilinea caldifistulae</name>
    <dbReference type="NCBI Taxonomy" id="360411"/>
    <lineage>
        <taxon>Bacteria</taxon>
        <taxon>Bacillati</taxon>
        <taxon>Chloroflexota</taxon>
        <taxon>Anaerolineae</taxon>
        <taxon>Anaerolineales</taxon>
        <taxon>Anaerolineaceae</taxon>
        <taxon>Bellilinea</taxon>
    </lineage>
</organism>
<dbReference type="PANTHER" id="PTHR34129:SF1">
    <property type="entry name" value="DUF952 DOMAIN-CONTAINING PROTEIN"/>
    <property type="match status" value="1"/>
</dbReference>
<name>A0A0P6XHD7_9CHLR</name>